<feature type="domain" description="NodB homology" evidence="1">
    <location>
        <begin position="24"/>
        <end position="300"/>
    </location>
</feature>
<accession>A0A829YFV7</accession>
<dbReference type="EMBL" id="BLJN01000004">
    <property type="protein sequence ID" value="GFE82144.1"/>
    <property type="molecule type" value="Genomic_DNA"/>
</dbReference>
<dbReference type="AlphaFoldDB" id="A0A829YFV7"/>
<dbReference type="InterPro" id="IPR022560">
    <property type="entry name" value="DUF3473"/>
</dbReference>
<evidence type="ECO:0000313" key="2">
    <source>
        <dbReference type="EMBL" id="GFE82144.1"/>
    </source>
</evidence>
<reference evidence="3" key="1">
    <citation type="submission" date="2020-01" db="EMBL/GenBank/DDBJ databases">
        <title>'Steroidobacter agaridevorans' sp. nov., agar-degrading bacteria isolated from rhizosphere soils.</title>
        <authorList>
            <person name="Ikenaga M."/>
            <person name="Kataoka M."/>
            <person name="Murouchi A."/>
            <person name="Katsuragi S."/>
            <person name="Sakai M."/>
        </authorList>
    </citation>
    <scope>NUCLEOTIDE SEQUENCE [LARGE SCALE GENOMIC DNA]</scope>
    <source>
        <strain evidence="3">YU21-B</strain>
    </source>
</reference>
<dbReference type="Pfam" id="PF11959">
    <property type="entry name" value="DUF3473"/>
    <property type="match status" value="1"/>
</dbReference>
<dbReference type="Proteomes" id="UP000445000">
    <property type="component" value="Unassembled WGS sequence"/>
</dbReference>
<protein>
    <submittedName>
        <fullName evidence="2">Polysaccharide deacetylase</fullName>
    </submittedName>
</protein>
<dbReference type="PROSITE" id="PS51677">
    <property type="entry name" value="NODB"/>
    <property type="match status" value="1"/>
</dbReference>
<dbReference type="Gene3D" id="3.20.20.370">
    <property type="entry name" value="Glycoside hydrolase/deacetylase"/>
    <property type="match status" value="1"/>
</dbReference>
<dbReference type="InterPro" id="IPR002509">
    <property type="entry name" value="NODB_dom"/>
</dbReference>
<evidence type="ECO:0000259" key="1">
    <source>
        <dbReference type="PROSITE" id="PS51677"/>
    </source>
</evidence>
<evidence type="ECO:0000313" key="3">
    <source>
        <dbReference type="Proteomes" id="UP000445000"/>
    </source>
</evidence>
<dbReference type="NCBIfam" id="TIGR03006">
    <property type="entry name" value="pepcterm_polyde"/>
    <property type="match status" value="1"/>
</dbReference>
<dbReference type="InterPro" id="IPR011330">
    <property type="entry name" value="Glyco_hydro/deAcase_b/a-brl"/>
</dbReference>
<dbReference type="PANTHER" id="PTHR47561:SF1">
    <property type="entry name" value="POLYSACCHARIDE DEACETYLASE FAMILY PROTEIN (AFU_ORTHOLOGUE AFUA_6G05030)"/>
    <property type="match status" value="1"/>
</dbReference>
<gene>
    <name evidence="2" type="ORF">GCM10011487_41440</name>
</gene>
<dbReference type="RefSeq" id="WP_161814274.1">
    <property type="nucleotide sequence ID" value="NZ_BLJO01000001.1"/>
</dbReference>
<dbReference type="Pfam" id="PF01522">
    <property type="entry name" value="Polysacc_deac_1"/>
    <property type="match status" value="1"/>
</dbReference>
<name>A0A829YFV7_9GAMM</name>
<sequence>MPTIVNAMSVDVEDYFHVAALAGSIDRSRWDDMEYRAEENTRRLLDLFDEFQMKSTFFVLGWVAHRSPQLIREIHRRGHEVASHGMSHKLVYNQTPAEFASETYTSKALLEDLIGEPVLGYRASTYSITKRSLWALDILKEAGFAYDSSIFPIRHDAYGIPDAQPVPGLVATPKGAHIVEFPMSTAPMFGVRLPVSGGGYFRLLPYSLTRAGLHKLNEKLQRPFIFYLHPWEIDPQQPRVKTKLLSKLRHYTNLDRCEARLRRLIGEFRFAPVRDVLRSKQLLARETSRPMATPEGAYAQ</sequence>
<dbReference type="InterPro" id="IPR045235">
    <property type="entry name" value="PuuE_HpPgdA-like"/>
</dbReference>
<dbReference type="GO" id="GO:0005975">
    <property type="term" value="P:carbohydrate metabolic process"/>
    <property type="evidence" value="ECO:0007669"/>
    <property type="project" value="InterPro"/>
</dbReference>
<keyword evidence="3" id="KW-1185">Reference proteome</keyword>
<dbReference type="InterPro" id="IPR014344">
    <property type="entry name" value="XrtA_polysacc_deacetyl"/>
</dbReference>
<dbReference type="SUPFAM" id="SSF88713">
    <property type="entry name" value="Glycoside hydrolase/deacetylase"/>
    <property type="match status" value="1"/>
</dbReference>
<comment type="caution">
    <text evidence="2">The sequence shown here is derived from an EMBL/GenBank/DDBJ whole genome shotgun (WGS) entry which is preliminary data.</text>
</comment>
<organism evidence="2 3">
    <name type="scientific">Steroidobacter agaridevorans</name>
    <dbReference type="NCBI Taxonomy" id="2695856"/>
    <lineage>
        <taxon>Bacteria</taxon>
        <taxon>Pseudomonadati</taxon>
        <taxon>Pseudomonadota</taxon>
        <taxon>Gammaproteobacteria</taxon>
        <taxon>Steroidobacterales</taxon>
        <taxon>Steroidobacteraceae</taxon>
        <taxon>Steroidobacter</taxon>
    </lineage>
</organism>
<proteinExistence type="predicted"/>
<dbReference type="PANTHER" id="PTHR47561">
    <property type="entry name" value="POLYSACCHARIDE DEACETYLASE FAMILY PROTEIN (AFU_ORTHOLOGUE AFUA_6G05030)"/>
    <property type="match status" value="1"/>
</dbReference>
<dbReference type="CDD" id="cd10941">
    <property type="entry name" value="CE4_PuuE_HpPgdA_like_2"/>
    <property type="match status" value="1"/>
</dbReference>
<dbReference type="GO" id="GO:0016810">
    <property type="term" value="F:hydrolase activity, acting on carbon-nitrogen (but not peptide) bonds"/>
    <property type="evidence" value="ECO:0007669"/>
    <property type="project" value="InterPro"/>
</dbReference>